<evidence type="ECO:0000313" key="2">
    <source>
        <dbReference type="EMBL" id="KAF2033164.1"/>
    </source>
</evidence>
<dbReference type="Proteomes" id="UP000799777">
    <property type="component" value="Unassembled WGS sequence"/>
</dbReference>
<gene>
    <name evidence="2" type="ORF">EK21DRAFT_109298</name>
</gene>
<feature type="compositionally biased region" description="Basic and acidic residues" evidence="1">
    <location>
        <begin position="120"/>
        <end position="157"/>
    </location>
</feature>
<feature type="compositionally biased region" description="Basic and acidic residues" evidence="1">
    <location>
        <begin position="59"/>
        <end position="89"/>
    </location>
</feature>
<protein>
    <submittedName>
        <fullName evidence="2">Uncharacterized protein</fullName>
    </submittedName>
</protein>
<accession>A0A9P4LRV4</accession>
<proteinExistence type="predicted"/>
<dbReference type="OrthoDB" id="3774142at2759"/>
<reference evidence="2" key="1">
    <citation type="journal article" date="2020" name="Stud. Mycol.">
        <title>101 Dothideomycetes genomes: a test case for predicting lifestyles and emergence of pathogens.</title>
        <authorList>
            <person name="Haridas S."/>
            <person name="Albert R."/>
            <person name="Binder M."/>
            <person name="Bloem J."/>
            <person name="Labutti K."/>
            <person name="Salamov A."/>
            <person name="Andreopoulos B."/>
            <person name="Baker S."/>
            <person name="Barry K."/>
            <person name="Bills G."/>
            <person name="Bluhm B."/>
            <person name="Cannon C."/>
            <person name="Castanera R."/>
            <person name="Culley D."/>
            <person name="Daum C."/>
            <person name="Ezra D."/>
            <person name="Gonzalez J."/>
            <person name="Henrissat B."/>
            <person name="Kuo A."/>
            <person name="Liang C."/>
            <person name="Lipzen A."/>
            <person name="Lutzoni F."/>
            <person name="Magnuson J."/>
            <person name="Mondo S."/>
            <person name="Nolan M."/>
            <person name="Ohm R."/>
            <person name="Pangilinan J."/>
            <person name="Park H.-J."/>
            <person name="Ramirez L."/>
            <person name="Alfaro M."/>
            <person name="Sun H."/>
            <person name="Tritt A."/>
            <person name="Yoshinaga Y."/>
            <person name="Zwiers L.-H."/>
            <person name="Turgeon B."/>
            <person name="Goodwin S."/>
            <person name="Spatafora J."/>
            <person name="Crous P."/>
            <person name="Grigoriev I."/>
        </authorList>
    </citation>
    <scope>NUCLEOTIDE SEQUENCE</scope>
    <source>
        <strain evidence="2">CBS 110217</strain>
    </source>
</reference>
<name>A0A9P4LRV4_9PLEO</name>
<comment type="caution">
    <text evidence="2">The sequence shown here is derived from an EMBL/GenBank/DDBJ whole genome shotgun (WGS) entry which is preliminary data.</text>
</comment>
<evidence type="ECO:0000313" key="3">
    <source>
        <dbReference type="Proteomes" id="UP000799777"/>
    </source>
</evidence>
<feature type="region of interest" description="Disordered" evidence="1">
    <location>
        <begin position="1"/>
        <end position="169"/>
    </location>
</feature>
<dbReference type="EMBL" id="ML978168">
    <property type="protein sequence ID" value="KAF2033164.1"/>
    <property type="molecule type" value="Genomic_DNA"/>
</dbReference>
<organism evidence="2 3">
    <name type="scientific">Setomelanomma holmii</name>
    <dbReference type="NCBI Taxonomy" id="210430"/>
    <lineage>
        <taxon>Eukaryota</taxon>
        <taxon>Fungi</taxon>
        <taxon>Dikarya</taxon>
        <taxon>Ascomycota</taxon>
        <taxon>Pezizomycotina</taxon>
        <taxon>Dothideomycetes</taxon>
        <taxon>Pleosporomycetidae</taxon>
        <taxon>Pleosporales</taxon>
        <taxon>Pleosporineae</taxon>
        <taxon>Phaeosphaeriaceae</taxon>
        <taxon>Setomelanomma</taxon>
    </lineage>
</organism>
<sequence length="289" mass="33594">MSQREQSPRPMGFVSAMSDTNVKDDETHEQNEKHKGHNPWPNVTHYLKKAMTLEPEKDEETREGVISEREHRNDHGGKDAEARFWELHRRRDSKRKSANPDNKARANSDGGPCDTAVADTEPRKEDKDKKSEHHFWERRRSGEAKQKCQQEHEHGSECEQPDTNLTAEPVQSKEKIDKKTMHHFWNLHHRTHHGREICNEAHEHTPEYEEARNRTVIEPEHYTEHAAKKDAEVHHFWNLHHRYLQRNGKEPEHLDHGGHGGATGNAIGHVMARKDEQQKSVGPAVGMMM</sequence>
<feature type="compositionally biased region" description="Basic and acidic residues" evidence="1">
    <location>
        <begin position="21"/>
        <end position="33"/>
    </location>
</feature>
<dbReference type="AlphaFoldDB" id="A0A9P4LRV4"/>
<evidence type="ECO:0000256" key="1">
    <source>
        <dbReference type="SAM" id="MobiDB-lite"/>
    </source>
</evidence>
<keyword evidence="3" id="KW-1185">Reference proteome</keyword>